<evidence type="ECO:0000256" key="4">
    <source>
        <dbReference type="ARBA" id="ARBA00023136"/>
    </source>
</evidence>
<evidence type="ECO:0000256" key="1">
    <source>
        <dbReference type="ARBA" id="ARBA00004141"/>
    </source>
</evidence>
<dbReference type="InterPro" id="IPR010432">
    <property type="entry name" value="RDD"/>
</dbReference>
<dbReference type="Pfam" id="PF06271">
    <property type="entry name" value="RDD"/>
    <property type="match status" value="1"/>
</dbReference>
<dbReference type="PANTHER" id="PTHR38480:SF1">
    <property type="entry name" value="SLR0254 PROTEIN"/>
    <property type="match status" value="1"/>
</dbReference>
<keyword evidence="3 5" id="KW-1133">Transmembrane helix</keyword>
<evidence type="ECO:0000256" key="3">
    <source>
        <dbReference type="ARBA" id="ARBA00022989"/>
    </source>
</evidence>
<keyword evidence="4 5" id="KW-0472">Membrane</keyword>
<protein>
    <submittedName>
        <fullName evidence="7">RDD family protein</fullName>
    </submittedName>
</protein>
<keyword evidence="2 5" id="KW-0812">Transmembrane</keyword>
<reference evidence="7 8" key="1">
    <citation type="journal article" date="2019" name="Microorganisms">
        <title>Systematic Affiliation and Genome Analysis of Subtercola vilae DB165(T) with Particular Emphasis on Cold Adaptation of an Isolate from a High-Altitude Cold Volcano Lake.</title>
        <authorList>
            <person name="Villalobos A.S."/>
            <person name="Wiese J."/>
            <person name="Imhoff J.F."/>
            <person name="Dorador C."/>
            <person name="Keller A."/>
            <person name="Hentschel U."/>
        </authorList>
    </citation>
    <scope>NUCLEOTIDE SEQUENCE [LARGE SCALE GENOMIC DNA]</scope>
    <source>
        <strain evidence="7 8">DB165</strain>
    </source>
</reference>
<evidence type="ECO:0000313" key="7">
    <source>
        <dbReference type="EMBL" id="TIH37857.1"/>
    </source>
</evidence>
<dbReference type="AlphaFoldDB" id="A0A4T2C1P7"/>
<organism evidence="7 8">
    <name type="scientific">Subtercola vilae</name>
    <dbReference type="NCBI Taxonomy" id="2056433"/>
    <lineage>
        <taxon>Bacteria</taxon>
        <taxon>Bacillati</taxon>
        <taxon>Actinomycetota</taxon>
        <taxon>Actinomycetes</taxon>
        <taxon>Micrococcales</taxon>
        <taxon>Microbacteriaceae</taxon>
        <taxon>Subtercola</taxon>
    </lineage>
</organism>
<evidence type="ECO:0000256" key="2">
    <source>
        <dbReference type="ARBA" id="ARBA00022692"/>
    </source>
</evidence>
<comment type="caution">
    <text evidence="7">The sequence shown here is derived from an EMBL/GenBank/DDBJ whole genome shotgun (WGS) entry which is preliminary data.</text>
</comment>
<sequence length="270" mass="28635">MLVTGEAVALDLRPASFILRGAGAMIDVLFSVGLFLAALYLLGVWQQATGADDALLRAFTVASVAFCLVVVPTAVETFTHGRSLGKLAVGARIVRDDGGSISLRHALIRSLTGVLELYFTLGGLAVFVSLLNPRSKRLGDLVAGTFSQYERVPRLVSHAQPLPPVLFGWAQVADVARLPDRLARRIAQFLAEAPQMTPDARGRLSAALLAEAAPFVSPLPSSPPFHPETVLLGVAALRRDREAAALALEAARLARLAPTLAALPHGFPNR</sequence>
<feature type="transmembrane region" description="Helical" evidence="5">
    <location>
        <begin position="17"/>
        <end position="42"/>
    </location>
</feature>
<proteinExistence type="predicted"/>
<feature type="domain" description="RDD" evidence="6">
    <location>
        <begin position="15"/>
        <end position="144"/>
    </location>
</feature>
<evidence type="ECO:0000256" key="5">
    <source>
        <dbReference type="SAM" id="Phobius"/>
    </source>
</evidence>
<evidence type="ECO:0000259" key="6">
    <source>
        <dbReference type="Pfam" id="PF06271"/>
    </source>
</evidence>
<name>A0A4T2C1P7_9MICO</name>
<dbReference type="Proteomes" id="UP000306192">
    <property type="component" value="Unassembled WGS sequence"/>
</dbReference>
<feature type="transmembrane region" description="Helical" evidence="5">
    <location>
        <begin position="106"/>
        <end position="131"/>
    </location>
</feature>
<comment type="subcellular location">
    <subcellularLocation>
        <location evidence="1">Membrane</location>
        <topology evidence="1">Multi-pass membrane protein</topology>
    </subcellularLocation>
</comment>
<keyword evidence="8" id="KW-1185">Reference proteome</keyword>
<dbReference type="OrthoDB" id="9787732at2"/>
<gene>
    <name evidence="7" type="ORF">D4765_07395</name>
</gene>
<feature type="transmembrane region" description="Helical" evidence="5">
    <location>
        <begin position="54"/>
        <end position="75"/>
    </location>
</feature>
<dbReference type="GO" id="GO:0016020">
    <property type="term" value="C:membrane"/>
    <property type="evidence" value="ECO:0007669"/>
    <property type="project" value="UniProtKB-SubCell"/>
</dbReference>
<evidence type="ECO:0000313" key="8">
    <source>
        <dbReference type="Proteomes" id="UP000306192"/>
    </source>
</evidence>
<dbReference type="EMBL" id="QYRT01000010">
    <property type="protein sequence ID" value="TIH37857.1"/>
    <property type="molecule type" value="Genomic_DNA"/>
</dbReference>
<dbReference type="PANTHER" id="PTHR38480">
    <property type="entry name" value="SLR0254 PROTEIN"/>
    <property type="match status" value="1"/>
</dbReference>
<accession>A0A4T2C1P7</accession>